<dbReference type="Proteomes" id="UP001432322">
    <property type="component" value="Unassembled WGS sequence"/>
</dbReference>
<gene>
    <name evidence="2" type="ORF">PFISCL1PPCAC_879</name>
</gene>
<organism evidence="2 3">
    <name type="scientific">Pristionchus fissidentatus</name>
    <dbReference type="NCBI Taxonomy" id="1538716"/>
    <lineage>
        <taxon>Eukaryota</taxon>
        <taxon>Metazoa</taxon>
        <taxon>Ecdysozoa</taxon>
        <taxon>Nematoda</taxon>
        <taxon>Chromadorea</taxon>
        <taxon>Rhabditida</taxon>
        <taxon>Rhabditina</taxon>
        <taxon>Diplogasteromorpha</taxon>
        <taxon>Diplogasteroidea</taxon>
        <taxon>Neodiplogasteridae</taxon>
        <taxon>Pristionchus</taxon>
    </lineage>
</organism>
<proteinExistence type="predicted"/>
<dbReference type="AlphaFoldDB" id="A0AAV5UTJ3"/>
<feature type="region of interest" description="Disordered" evidence="1">
    <location>
        <begin position="56"/>
        <end position="92"/>
    </location>
</feature>
<feature type="region of interest" description="Disordered" evidence="1">
    <location>
        <begin position="116"/>
        <end position="149"/>
    </location>
</feature>
<accession>A0AAV5UTJ3</accession>
<feature type="region of interest" description="Disordered" evidence="1">
    <location>
        <begin position="1"/>
        <end position="20"/>
    </location>
</feature>
<evidence type="ECO:0000313" key="2">
    <source>
        <dbReference type="EMBL" id="GMT09582.1"/>
    </source>
</evidence>
<feature type="compositionally biased region" description="Low complexity" evidence="1">
    <location>
        <begin position="280"/>
        <end position="306"/>
    </location>
</feature>
<dbReference type="EMBL" id="BTSY01000001">
    <property type="protein sequence ID" value="GMT09582.1"/>
    <property type="molecule type" value="Genomic_DNA"/>
</dbReference>
<sequence length="613" mass="66783">AMADSDEEIQWLSPTAPPAPRPVYLVPVAAAPSAPSPIVSADANIGTARTLGELVKHRAARPVKTRTPRYHAPPATSLTIEKPSPRKIAPDETIDFNDPAYLAWLESRVGCAEARAIPQPKPRVPAKRKPVRKDDEFEAACADQEKKMRREEERKAKQAIIAARSAAIVPLTGYQTDGRHSAPQLPFRRPNPCCSYPYGELTYPSVHCRPVPPAVPSASPSVQKETFIIKRPEVVVPTPPPPSPVTPIGTVATSRLSRPAASVQNATADMANIRHMAASSISPIPTSSSTLPSASRTSTSRTLASAEAGRNSSDSLKDSIDSSTSSHQSVPPETTVSPANAIMPSFSPADGSTANSSSASFEEEDKKGVFPMETPHHQTISPVDSVQKEFEYKEHLFLMENAGSSSRSMEPQPGDTDDIKHEQEQLDALWNEMHHTSAGGDGGEVDAFVDPLAPVDVHAAANDDNVEAALLAIYAKAGHQPEKRIRETLETEELRTSHPVDLADFFGSPEGNSSSIPLTAAQLEKALRKEHRNHREERKEMYRRLNLPVPPGRPHIEREAQLREQLLALDEKERLEKQEKAAAAMREIVEQGMDGGDRIDVRHLYEGVVKDED</sequence>
<keyword evidence="3" id="KW-1185">Reference proteome</keyword>
<feature type="compositionally biased region" description="Basic residues" evidence="1">
    <location>
        <begin position="57"/>
        <end position="69"/>
    </location>
</feature>
<reference evidence="2" key="1">
    <citation type="submission" date="2023-10" db="EMBL/GenBank/DDBJ databases">
        <title>Genome assembly of Pristionchus species.</title>
        <authorList>
            <person name="Yoshida K."/>
            <person name="Sommer R.J."/>
        </authorList>
    </citation>
    <scope>NUCLEOTIDE SEQUENCE</scope>
    <source>
        <strain evidence="2">RS5133</strain>
    </source>
</reference>
<evidence type="ECO:0000256" key="1">
    <source>
        <dbReference type="SAM" id="MobiDB-lite"/>
    </source>
</evidence>
<feature type="compositionally biased region" description="Polar residues" evidence="1">
    <location>
        <begin position="350"/>
        <end position="360"/>
    </location>
</feature>
<evidence type="ECO:0000313" key="3">
    <source>
        <dbReference type="Proteomes" id="UP001432322"/>
    </source>
</evidence>
<feature type="region of interest" description="Disordered" evidence="1">
    <location>
        <begin position="280"/>
        <end position="366"/>
    </location>
</feature>
<name>A0AAV5UTJ3_9BILA</name>
<feature type="non-terminal residue" evidence="2">
    <location>
        <position position="1"/>
    </location>
</feature>
<comment type="caution">
    <text evidence="2">The sequence shown here is derived from an EMBL/GenBank/DDBJ whole genome shotgun (WGS) entry which is preliminary data.</text>
</comment>
<protein>
    <submittedName>
        <fullName evidence="2">Uncharacterized protein</fullName>
    </submittedName>
</protein>